<keyword evidence="3" id="KW-1185">Reference proteome</keyword>
<proteinExistence type="predicted"/>
<reference evidence="2 3" key="1">
    <citation type="submission" date="2019-02" db="EMBL/GenBank/DDBJ databases">
        <title>Deep-cultivation of Planctomycetes and their phenomic and genomic characterization uncovers novel biology.</title>
        <authorList>
            <person name="Wiegand S."/>
            <person name="Jogler M."/>
            <person name="Boedeker C."/>
            <person name="Pinto D."/>
            <person name="Vollmers J."/>
            <person name="Rivas-Marin E."/>
            <person name="Kohn T."/>
            <person name="Peeters S.H."/>
            <person name="Heuer A."/>
            <person name="Rast P."/>
            <person name="Oberbeckmann S."/>
            <person name="Bunk B."/>
            <person name="Jeske O."/>
            <person name="Meyerdierks A."/>
            <person name="Storesund J.E."/>
            <person name="Kallscheuer N."/>
            <person name="Luecker S."/>
            <person name="Lage O.M."/>
            <person name="Pohl T."/>
            <person name="Merkel B.J."/>
            <person name="Hornburger P."/>
            <person name="Mueller R.-W."/>
            <person name="Bruemmer F."/>
            <person name="Labrenz M."/>
            <person name="Spormann A.M."/>
            <person name="Op den Camp H."/>
            <person name="Overmann J."/>
            <person name="Amann R."/>
            <person name="Jetten M.S.M."/>
            <person name="Mascher T."/>
            <person name="Medema M.H."/>
            <person name="Devos D.P."/>
            <person name="Kaster A.-K."/>
            <person name="Ovreas L."/>
            <person name="Rohde M."/>
            <person name="Galperin M.Y."/>
            <person name="Jogler C."/>
        </authorList>
    </citation>
    <scope>NUCLEOTIDE SEQUENCE [LARGE SCALE GENOMIC DNA]</scope>
    <source>
        <strain evidence="2 3">Pla110</strain>
    </source>
</reference>
<dbReference type="AlphaFoldDB" id="A0A518CJG4"/>
<sequence>MTSETPLPNGDDTEASPMLIEVIATPVARIFNYSVMLGGIVVLFDNSIAVGIFAILVAQIANTLIDMKMTMNTNVKFG</sequence>
<dbReference type="Proteomes" id="UP000317178">
    <property type="component" value="Chromosome"/>
</dbReference>
<dbReference type="RefSeq" id="WP_144993842.1">
    <property type="nucleotide sequence ID" value="NZ_CP036281.1"/>
</dbReference>
<dbReference type="KEGG" id="plon:Pla110_10320"/>
<protein>
    <submittedName>
        <fullName evidence="2">Uncharacterized protein</fullName>
    </submittedName>
</protein>
<evidence type="ECO:0000256" key="1">
    <source>
        <dbReference type="SAM" id="Phobius"/>
    </source>
</evidence>
<dbReference type="EMBL" id="CP036281">
    <property type="protein sequence ID" value="QDU79324.1"/>
    <property type="molecule type" value="Genomic_DNA"/>
</dbReference>
<feature type="transmembrane region" description="Helical" evidence="1">
    <location>
        <begin position="35"/>
        <end position="61"/>
    </location>
</feature>
<gene>
    <name evidence="2" type="ORF">Pla110_10320</name>
</gene>
<evidence type="ECO:0000313" key="3">
    <source>
        <dbReference type="Proteomes" id="UP000317178"/>
    </source>
</evidence>
<accession>A0A518CJG4</accession>
<name>A0A518CJG4_9PLAN</name>
<keyword evidence="1" id="KW-0812">Transmembrane</keyword>
<evidence type="ECO:0000313" key="2">
    <source>
        <dbReference type="EMBL" id="QDU79324.1"/>
    </source>
</evidence>
<organism evidence="2 3">
    <name type="scientific">Polystyrenella longa</name>
    <dbReference type="NCBI Taxonomy" id="2528007"/>
    <lineage>
        <taxon>Bacteria</taxon>
        <taxon>Pseudomonadati</taxon>
        <taxon>Planctomycetota</taxon>
        <taxon>Planctomycetia</taxon>
        <taxon>Planctomycetales</taxon>
        <taxon>Planctomycetaceae</taxon>
        <taxon>Polystyrenella</taxon>
    </lineage>
</organism>
<keyword evidence="1" id="KW-1133">Transmembrane helix</keyword>
<keyword evidence="1" id="KW-0472">Membrane</keyword>